<protein>
    <submittedName>
        <fullName evidence="2">NAD(P)H-binding protein</fullName>
    </submittedName>
</protein>
<gene>
    <name evidence="2" type="ORF">RM545_11835</name>
</gene>
<dbReference type="Pfam" id="PF13460">
    <property type="entry name" value="NAD_binding_10"/>
    <property type="match status" value="1"/>
</dbReference>
<organism evidence="2 3">
    <name type="scientific">Autumnicola lenta</name>
    <dbReference type="NCBI Taxonomy" id="3075593"/>
    <lineage>
        <taxon>Bacteria</taxon>
        <taxon>Pseudomonadati</taxon>
        <taxon>Bacteroidota</taxon>
        <taxon>Flavobacteriia</taxon>
        <taxon>Flavobacteriales</taxon>
        <taxon>Flavobacteriaceae</taxon>
        <taxon>Autumnicola</taxon>
    </lineage>
</organism>
<evidence type="ECO:0000259" key="1">
    <source>
        <dbReference type="Pfam" id="PF13460"/>
    </source>
</evidence>
<dbReference type="Gene3D" id="3.40.50.720">
    <property type="entry name" value="NAD(P)-binding Rossmann-like Domain"/>
    <property type="match status" value="1"/>
</dbReference>
<dbReference type="InterPro" id="IPR016040">
    <property type="entry name" value="NAD(P)-bd_dom"/>
</dbReference>
<evidence type="ECO:0000313" key="2">
    <source>
        <dbReference type="EMBL" id="MDT0647382.1"/>
    </source>
</evidence>
<evidence type="ECO:0000313" key="3">
    <source>
        <dbReference type="Proteomes" id="UP001245285"/>
    </source>
</evidence>
<reference evidence="2 3" key="1">
    <citation type="submission" date="2023-09" db="EMBL/GenBank/DDBJ databases">
        <authorList>
            <person name="Rey-Velasco X."/>
        </authorList>
    </citation>
    <scope>NUCLEOTIDE SEQUENCE [LARGE SCALE GENOMIC DNA]</scope>
    <source>
        <strain evidence="2 3">F260</strain>
    </source>
</reference>
<name>A0ABU3CMB8_9FLAO</name>
<sequence length="223" mass="25123">MKTAIILGATGLTGGILLRKLLDDDRYGKIILFSRSSANLDHFKIEEHLVDLFHLEEHADKFKADEVYCCIGTTKSKTPNDETYKKIDHGIPVTAAKLCEKNNIPCYLVVSAMGADAKSKIFYNRVKGKMEKDVLEFDIKKTYIFRPSLIAGDRDEKRTGEKIAKYALSFFKPLMIGALKKYRSITPQEIAAAMIFVANDGHHQTRIESNEIAELANAEKYSE</sequence>
<dbReference type="PANTHER" id="PTHR14097">
    <property type="entry name" value="OXIDOREDUCTASE HTATIP2"/>
    <property type="match status" value="1"/>
</dbReference>
<dbReference type="Proteomes" id="UP001245285">
    <property type="component" value="Unassembled WGS sequence"/>
</dbReference>
<dbReference type="EMBL" id="JAVRHO010000016">
    <property type="protein sequence ID" value="MDT0647382.1"/>
    <property type="molecule type" value="Genomic_DNA"/>
</dbReference>
<dbReference type="SUPFAM" id="SSF51735">
    <property type="entry name" value="NAD(P)-binding Rossmann-fold domains"/>
    <property type="match status" value="1"/>
</dbReference>
<comment type="caution">
    <text evidence="2">The sequence shown here is derived from an EMBL/GenBank/DDBJ whole genome shotgun (WGS) entry which is preliminary data.</text>
</comment>
<keyword evidence="3" id="KW-1185">Reference proteome</keyword>
<dbReference type="PANTHER" id="PTHR14097:SF7">
    <property type="entry name" value="OXIDOREDUCTASE HTATIP2"/>
    <property type="match status" value="1"/>
</dbReference>
<dbReference type="InterPro" id="IPR036291">
    <property type="entry name" value="NAD(P)-bd_dom_sf"/>
</dbReference>
<dbReference type="RefSeq" id="WP_311495492.1">
    <property type="nucleotide sequence ID" value="NZ_JAVRHO010000016.1"/>
</dbReference>
<accession>A0ABU3CMB8</accession>
<proteinExistence type="predicted"/>
<feature type="domain" description="NAD(P)-binding" evidence="1">
    <location>
        <begin position="8"/>
        <end position="130"/>
    </location>
</feature>